<dbReference type="InterPro" id="IPR006195">
    <property type="entry name" value="aa-tRNA-synth_II"/>
</dbReference>
<evidence type="ECO:0000313" key="2">
    <source>
        <dbReference type="EMBL" id="KYF58362.1"/>
    </source>
</evidence>
<gene>
    <name evidence="2" type="ORF">BE08_03235</name>
</gene>
<dbReference type="Proteomes" id="UP000075420">
    <property type="component" value="Unassembled WGS sequence"/>
</dbReference>
<dbReference type="InterPro" id="IPR045864">
    <property type="entry name" value="aa-tRNA-synth_II/BPL/LPL"/>
</dbReference>
<dbReference type="PROSITE" id="PS50862">
    <property type="entry name" value="AA_TRNA_LIGASE_II"/>
    <property type="match status" value="1"/>
</dbReference>
<feature type="domain" description="Aminoacyl-transfer RNA synthetases class-II family profile" evidence="1">
    <location>
        <begin position="130"/>
        <end position="376"/>
    </location>
</feature>
<name>A0A150PRT0_SORCE</name>
<evidence type="ECO:0000259" key="1">
    <source>
        <dbReference type="PROSITE" id="PS50862"/>
    </source>
</evidence>
<evidence type="ECO:0000313" key="3">
    <source>
        <dbReference type="Proteomes" id="UP000075420"/>
    </source>
</evidence>
<reference evidence="2 3" key="1">
    <citation type="submission" date="2014-02" db="EMBL/GenBank/DDBJ databases">
        <title>The small core and large imbalanced accessory genome model reveals a collaborative survival strategy of Sorangium cellulosum strains in nature.</title>
        <authorList>
            <person name="Han K."/>
            <person name="Peng R."/>
            <person name="Blom J."/>
            <person name="Li Y.-Z."/>
        </authorList>
    </citation>
    <scope>NUCLEOTIDE SEQUENCE [LARGE SCALE GENOMIC DNA]</scope>
    <source>
        <strain evidence="2 3">So0157-25</strain>
    </source>
</reference>
<dbReference type="SUPFAM" id="SSF55681">
    <property type="entry name" value="Class II aaRS and biotin synthetases"/>
    <property type="match status" value="1"/>
</dbReference>
<accession>A0A150PRT0</accession>
<dbReference type="EMBL" id="JELY01000724">
    <property type="protein sequence ID" value="KYF58362.1"/>
    <property type="molecule type" value="Genomic_DNA"/>
</dbReference>
<organism evidence="2 3">
    <name type="scientific">Sorangium cellulosum</name>
    <name type="common">Polyangium cellulosum</name>
    <dbReference type="NCBI Taxonomy" id="56"/>
    <lineage>
        <taxon>Bacteria</taxon>
        <taxon>Pseudomonadati</taxon>
        <taxon>Myxococcota</taxon>
        <taxon>Polyangia</taxon>
        <taxon>Polyangiales</taxon>
        <taxon>Polyangiaceae</taxon>
        <taxon>Sorangium</taxon>
    </lineage>
</organism>
<comment type="caution">
    <text evidence="2">The sequence shown here is derived from an EMBL/GenBank/DDBJ whole genome shotgun (WGS) entry which is preliminary data.</text>
</comment>
<dbReference type="AlphaFoldDB" id="A0A150PRT0"/>
<sequence length="387" mass="43676">MELHTFTLRNNLRPRALALFETLLAYCGTGLEEPELIREDERQAVRFRARPGADVAQIRRLMESAAERARREVEAPTKVVFEVQGAQGAPPDRHAEVIGRECVAIEEGLYIFGPAFTRLMRALDQVCLGLARRLGAQEYTVPAYTTWEVLEASNYVRLFPQHLTFGHVLEHDLDAVERFATARSREEQQSMTRPSPLVMLPAACLHCYTLKRDQRIDDPLLMTVVGHCSRYEARRMTYPGRLWNFHLREIVYLGSLPGAAAFRRQIVDELSALAGQIGLPCRLESATDPFFTSARAGLAFYQHASDLKYELVGALPGGDRSLAIASLNYHQQHFSQSFNLRDGAGELLHTACLGFGLERWAYWLLSHLGDDERDWPEILRDGQAPAV</sequence>
<proteinExistence type="predicted"/>
<protein>
    <recommendedName>
        <fullName evidence="1">Aminoacyl-transfer RNA synthetases class-II family profile domain-containing protein</fullName>
    </recommendedName>
</protein>
<dbReference type="Gene3D" id="3.30.930.10">
    <property type="entry name" value="Bira Bifunctional Protein, Domain 2"/>
    <property type="match status" value="1"/>
</dbReference>